<dbReference type="AlphaFoldDB" id="A0A6I6HJB8"/>
<sequence>MTDKELIRELGGPTKLAVLLGYDKTQGGVQRVQNWITRGIPPQVKLDFPHIFLAAQFGRASASSDAKQGAHA</sequence>
<accession>A0A6I6HJB8</accession>
<name>A0A6I6HJB8_VARPD</name>
<protein>
    <submittedName>
        <fullName evidence="1">Uncharacterized protein</fullName>
    </submittedName>
</protein>
<dbReference type="Proteomes" id="UP000425817">
    <property type="component" value="Chromosome"/>
</dbReference>
<reference evidence="1 2" key="1">
    <citation type="submission" date="2019-12" db="EMBL/GenBank/DDBJ databases">
        <title>Hybrid Genome Assemblies of two High G+C Isolates from Undergraduate Microbiology Courses.</title>
        <authorList>
            <person name="Ne Ville C.J."/>
            <person name="Enright D."/>
            <person name="Hernandez I."/>
            <person name="Dodsworth J."/>
            <person name="Orwin P.M."/>
        </authorList>
    </citation>
    <scope>NUCLEOTIDE SEQUENCE [LARGE SCALE GENOMIC DNA]</scope>
    <source>
        <strain evidence="1 2">CSUSB</strain>
    </source>
</reference>
<dbReference type="EMBL" id="CP046622">
    <property type="protein sequence ID" value="QGW82946.1"/>
    <property type="molecule type" value="Genomic_DNA"/>
</dbReference>
<evidence type="ECO:0000313" key="1">
    <source>
        <dbReference type="EMBL" id="QGW82946.1"/>
    </source>
</evidence>
<proteinExistence type="predicted"/>
<evidence type="ECO:0000313" key="2">
    <source>
        <dbReference type="Proteomes" id="UP000425817"/>
    </source>
</evidence>
<gene>
    <name evidence="1" type="ORF">GOQ09_15790</name>
</gene>
<dbReference type="OrthoDB" id="9104267at2"/>
<organism evidence="1 2">
    <name type="scientific">Variovorax paradoxus</name>
    <dbReference type="NCBI Taxonomy" id="34073"/>
    <lineage>
        <taxon>Bacteria</taxon>
        <taxon>Pseudomonadati</taxon>
        <taxon>Pseudomonadota</taxon>
        <taxon>Betaproteobacteria</taxon>
        <taxon>Burkholderiales</taxon>
        <taxon>Comamonadaceae</taxon>
        <taxon>Variovorax</taxon>
    </lineage>
</organism>
<dbReference type="RefSeq" id="WP_157614376.1">
    <property type="nucleotide sequence ID" value="NZ_CP046622.1"/>
</dbReference>